<feature type="domain" description="Novel STAND NTPase 3" evidence="1">
    <location>
        <begin position="399"/>
        <end position="555"/>
    </location>
</feature>
<dbReference type="InterPro" id="IPR002110">
    <property type="entry name" value="Ankyrin_rpt"/>
</dbReference>
<proteinExistence type="predicted"/>
<dbReference type="PANTHER" id="PTHR46586">
    <property type="entry name" value="ANKYRIN REPEAT-CONTAINING PROTEIN"/>
    <property type="match status" value="1"/>
</dbReference>
<dbReference type="InterPro" id="IPR036770">
    <property type="entry name" value="Ankyrin_rpt-contain_sf"/>
</dbReference>
<dbReference type="InterPro" id="IPR052050">
    <property type="entry name" value="SecEffector_AnkRepeat"/>
</dbReference>
<organism evidence="2 3">
    <name type="scientific">Mytilus coruscus</name>
    <name type="common">Sea mussel</name>
    <dbReference type="NCBI Taxonomy" id="42192"/>
    <lineage>
        <taxon>Eukaryota</taxon>
        <taxon>Metazoa</taxon>
        <taxon>Spiralia</taxon>
        <taxon>Lophotrochozoa</taxon>
        <taxon>Mollusca</taxon>
        <taxon>Bivalvia</taxon>
        <taxon>Autobranchia</taxon>
        <taxon>Pteriomorphia</taxon>
        <taxon>Mytilida</taxon>
        <taxon>Mytiloidea</taxon>
        <taxon>Mytilidae</taxon>
        <taxon>Mytilinae</taxon>
        <taxon>Mytilus</taxon>
    </lineage>
</organism>
<dbReference type="Pfam" id="PF20720">
    <property type="entry name" value="nSTAND3"/>
    <property type="match status" value="1"/>
</dbReference>
<dbReference type="SUPFAM" id="SSF52540">
    <property type="entry name" value="P-loop containing nucleoside triphosphate hydrolases"/>
    <property type="match status" value="1"/>
</dbReference>
<dbReference type="InterPro" id="IPR027417">
    <property type="entry name" value="P-loop_NTPase"/>
</dbReference>
<dbReference type="InterPro" id="IPR049050">
    <property type="entry name" value="nSTAND3"/>
</dbReference>
<dbReference type="SUPFAM" id="SSF48403">
    <property type="entry name" value="Ankyrin repeat"/>
    <property type="match status" value="4"/>
</dbReference>
<dbReference type="Gene3D" id="1.25.40.20">
    <property type="entry name" value="Ankyrin repeat-containing domain"/>
    <property type="match status" value="4"/>
</dbReference>
<dbReference type="Pfam" id="PF12796">
    <property type="entry name" value="Ank_2"/>
    <property type="match status" value="2"/>
</dbReference>
<dbReference type="PANTHER" id="PTHR46586:SF3">
    <property type="entry name" value="ANKYRIN REPEAT-CONTAINING PROTEIN"/>
    <property type="match status" value="1"/>
</dbReference>
<dbReference type="EMBL" id="CACVKT020006975">
    <property type="protein sequence ID" value="CAC5404586.1"/>
    <property type="molecule type" value="Genomic_DNA"/>
</dbReference>
<protein>
    <recommendedName>
        <fullName evidence="1">Novel STAND NTPase 3 domain-containing protein</fullName>
    </recommendedName>
</protein>
<evidence type="ECO:0000313" key="3">
    <source>
        <dbReference type="Proteomes" id="UP000507470"/>
    </source>
</evidence>
<dbReference type="Proteomes" id="UP000507470">
    <property type="component" value="Unassembled WGS sequence"/>
</dbReference>
<evidence type="ECO:0000259" key="1">
    <source>
        <dbReference type="Pfam" id="PF20720"/>
    </source>
</evidence>
<sequence>MTSKERENFLRNAILVVDHSKAALVSLVELDLQNKGQTFEQFVNTNQHEIYHLYKSSKCCQCPPGHNPSSPHILHQSQMELLFDRSSLKLPCHNTVRRSDDFCCSMARSGLCTDVLDLTLARCVLVNFCEDVFWLSCLQFQSITFEDFLNHNKHELYHLWQYNSPCCECPPGYVYPTKYSVLDQNDWMKMFNAVLLPCADHRKRPSPGGMHSICSVAAAPGITLSNLDASVSRIILQHCCTLRMAVETLVQIRNQDYGHAKKGIMSDNDYNTSVVKIERCILDIAKVCNKETQFNQKLREAKYGALDQTLFTQYQNHLMETLTRQQDIHQSVADLAPTINKIGEKIAEKSGKIPKLMDEWIQKGYDYHEQLMERFNQELVKVKNQTHMEIDCHVEEQTFVQTNAVRKCKEWMNKKDVFVIIGIEGSGKSRIGLEILRQFGKTEEDFDLLKVTNIQQVKDIITDERKTALLIDDAFSSKQSSNDILNNCHVLDLLNARKCKGNVKIIFTVDSSKMNSFEYLLVSHRLFQNCCKIDLGSQRFCMSDEEKAKLLFNFCDKHEIRIRWNSYHDNEAFNLDGRTVYEIAKTDPFIGYPKLCFMFTSSKSFLQLGIHFFTRPDQSLMAEINSLRDSSDTNLEMNISYALLVYTLLNAGCLEISKIDISKLETIMNSCGNSQRRRLFDNKVRKNAEQMDGRFLKQNAQTMIYHFKHPVIYEAVAISYFEVNPSEVISVLNFDFIISSIKLEFDVLGKQEIDLIITKELFRYLTNRLFTIFEKDYKMRSAEFINKLCCSKIILHNNPTFISILMEEFNNCTSEDTIEIQIEGKTDQMSFHLSSSFLWNLIQRHDVDKQIATVLNFIENEIKDNQRIDRVIASKKAVLASFYYLCEFDNSDMKFELLYGVIIDCGLDCSYDYSMHKAMPNGNYSAVSFLLSNFTTEIDITEFVFEIEDIRKLWELISQTFHIELFNSENRTDILEILFRSLSLNIFNFRKSINTACNRHCKDLVTGILNDSRTLSFDTGNIVKTACKNGWEDALQLLLNKKLCNENQKRQIFNAACRHGTETYLKWMLLKVDKDILDVQELFLHEFRCENYVAIENFILKLQNYLEMETMIKNLVTQFNLPIIRLIQWEIEDTDNKIHTGNTNDLQSLYIVQWIYERIPDLQIDVRNTVYTTINDTCDHSDEILQWLNENINVIVHPIIFLLEFSCKNDLQKIVKWILQTFDQNTFNIRDLIIESYQVGNTKMAEVIIREIDLIKIDVTSVITAMLSTCQSNSSKDLFLFLMKNIDLTYCRWMEIITIIIHLELYNYIELILQHVDHSKIDMMKIVRSKINVLSENKLKILIQNIKKELLDINYIVWAAFKIGYNEIVAWSITNDNQNAINKSELFYAAVFNGVTNVMHYLLENIDHKLLDIETAVDIACRRGKYDIVEVLLLHVNDKAFDVKEAIDKVFAGITFDTVKTLSDSDNLLEINTDEASECERFKIVKLMLESFDHELFDMTTIINTAYEQRWFDLMKWMIKEVDNSLLDLNDILSMVCQSERLDIVTLLAGRIKNSNVDKGAVMRTVLVHGSFNIIKLLIANIDISLIDLGTAMNEACSDGKTELVKRLIESDNDKIDLNHLIKIACDRNWIDMIKSITQNAGISRSYLVTAMIEACRFRRMDIVRWLIQNIKNTSFDFTTVFINACRDRHIDIVETLMQYVDHNLLGIDDVIDNACISENLEQVKWMLGNIDNTLFYINRVVCKACIFRKLDTVKWLIESFDNKLFDMKEAMNAACDCESLDIVKWLIENVDNKLFDMKEAMNAACGSESLDMVKWLIENIDNKLFDMKEAMNAACDCENLDIVKWLIENVDNKLFDMKEAMNAGSESLYMVKWLIENIDNELFDMKEAMNVACWRGDHDLMKSLIENLAKFDHTCFNLQSALYMIFDCCDNEELMYDNNNLQEILLMICKKGQQKEIFWTDVLNNACVFGFLKVVEWLLTNFPSNIFDFDTAIANALSSESHSIIRFIIETNWDAVTDIRSFTNLLCHHGYTDITLWLLQNLGNFVFDLQTVMNEACLHDDLSLVKYLGEKFNHNSFDMKTAMIKACRGKKSTTTIEWLWRNTDQQLFDMNVGMTNACRYGGENIIEWLWENVDQSNFRMNEAFHNACRNEQQPVVRWMIEKVPRELLDISNALHTACPGNTNNEIVKMLLQNINISSININLIIREACKHGKTSIIQYLLNTTDVRMIDMNQAMRNIISIDVNSDSYSDEDKLLIDEEKQQLALTIIHKTTLSMLKTDELIIEICKNGWLELLQLIWSNKDHCNINIDQSKIDIACEYGRENIVHWAVSNLDLNMINVKALVTESCSFGWLEIVKKIWTTEENGNFDIKSAMNEGCSYGRVEVVKWLIQNADNNLFDMNVVMEISCRNGWIDIIKNILPLDLSACNATVAITAACTSGNVELVQLLLNQFGKENIDFDQISKSILTSSKNADLVISLLQNIDIDKFDIRKIFTAACGFGWIEVIKYIKSKGSTNCNVSSGMIKACNQGEDKIVTYLLQEFPHNRFDFQSSLLAACAKGWDEIAELLLDTVDHNILHIENNFMNICRSGEADIVSIILKKVDHNLLNLNENINTLIKDKKNEQVVLNIIKNAHKTKWDKTKFD</sequence>
<name>A0A6J8D9C8_MYTCO</name>
<gene>
    <name evidence="2" type="ORF">MCOR_38352</name>
</gene>
<evidence type="ECO:0000313" key="2">
    <source>
        <dbReference type="EMBL" id="CAC5404586.1"/>
    </source>
</evidence>
<dbReference type="SMART" id="SM00248">
    <property type="entry name" value="ANK"/>
    <property type="match status" value="20"/>
</dbReference>
<accession>A0A6J8D9C8</accession>
<dbReference type="OrthoDB" id="6149069at2759"/>
<reference evidence="2 3" key="1">
    <citation type="submission" date="2020-06" db="EMBL/GenBank/DDBJ databases">
        <authorList>
            <person name="Li R."/>
            <person name="Bekaert M."/>
        </authorList>
    </citation>
    <scope>NUCLEOTIDE SEQUENCE [LARGE SCALE GENOMIC DNA]</scope>
    <source>
        <strain evidence="3">wild</strain>
    </source>
</reference>
<keyword evidence="3" id="KW-1185">Reference proteome</keyword>